<keyword evidence="4" id="KW-1133">Transmembrane helix</keyword>
<feature type="transmembrane region" description="Helical" evidence="4">
    <location>
        <begin position="140"/>
        <end position="159"/>
    </location>
</feature>
<dbReference type="InterPro" id="IPR042266">
    <property type="entry name" value="PPPDE_sf"/>
</dbReference>
<evidence type="ECO:0000313" key="7">
    <source>
        <dbReference type="Proteomes" id="UP000026962"/>
    </source>
</evidence>
<sequence>MERVGCEHMPIHIMHHLHGGQLLDFNRVNAGPDHNRGVPANGAQQFNWSGFSLMLISAAQMMVLAWQVVHVPWPLLLLALMTWFIGCLRLYGFRIAFPVYYHQHGGNNQGAAAPASAGRDGMVNNAEMEEENAIPDEGSLAWSGYALMVLSVLALWSGFVSEPVAVFLAFVLLLLGCGFLQLAMLAPLIWSKRFGFLDLGLAKSDLLCWHTGLVEYGNEYFFGGGIQSLPAGRTPYGRPVRVVELGETRITREVFEDYLCDISPRYTAETYRLLSHNCNNFSNEVAQFLAGAGIPDYILNLPGEFRLVEGWTDEIASGEASEGRKQLTSQDPGKETKFPVPNSIPFPCAGSSDHRLSFARTAGFRLLNMVKLNTSAFVILLYCASPMVAVAWQAAPLPWSLLLVLGIWLIGCFKLFGLLHIMFPAHRGDNHSTGATTPASPGCVELMNRAEVAWSGYILMAAPVLAVWAGFINGSGVSFVAFVLLLLGCGFVYLAMLAPSKLTMPFLTAFLCPTSKKKKEAS</sequence>
<dbReference type="EnsemblPlants" id="OPUNC06G22170.2">
    <property type="protein sequence ID" value="OPUNC06G22170.2"/>
    <property type="gene ID" value="OPUNC06G22170"/>
</dbReference>
<accession>A0A0E0LEK7</accession>
<evidence type="ECO:0000256" key="4">
    <source>
        <dbReference type="SAM" id="Phobius"/>
    </source>
</evidence>
<dbReference type="Gene3D" id="3.90.1720.30">
    <property type="entry name" value="PPPDE domains"/>
    <property type="match status" value="1"/>
</dbReference>
<evidence type="ECO:0000256" key="1">
    <source>
        <dbReference type="ARBA" id="ARBA00008140"/>
    </source>
</evidence>
<dbReference type="PANTHER" id="PTHR12378">
    <property type="entry name" value="DESUMOYLATING ISOPEPTIDASE"/>
    <property type="match status" value="1"/>
</dbReference>
<evidence type="ECO:0000259" key="5">
    <source>
        <dbReference type="PROSITE" id="PS51858"/>
    </source>
</evidence>
<dbReference type="InterPro" id="IPR008580">
    <property type="entry name" value="PPPDE_dom"/>
</dbReference>
<feature type="transmembrane region" description="Helical" evidence="4">
    <location>
        <begin position="165"/>
        <end position="190"/>
    </location>
</feature>
<dbReference type="GO" id="GO:0006508">
    <property type="term" value="P:proteolysis"/>
    <property type="evidence" value="ECO:0007669"/>
    <property type="project" value="UniProtKB-KW"/>
</dbReference>
<dbReference type="AlphaFoldDB" id="A0A0E0LEK7"/>
<reference evidence="6" key="1">
    <citation type="submission" date="2015-04" db="UniProtKB">
        <authorList>
            <consortium name="EnsemblPlants"/>
        </authorList>
    </citation>
    <scope>IDENTIFICATION</scope>
</reference>
<dbReference type="STRING" id="4537.A0A0E0LEK7"/>
<dbReference type="GO" id="GO:0008233">
    <property type="term" value="F:peptidase activity"/>
    <property type="evidence" value="ECO:0007669"/>
    <property type="project" value="UniProtKB-KW"/>
</dbReference>
<keyword evidence="7" id="KW-1185">Reference proteome</keyword>
<protein>
    <recommendedName>
        <fullName evidence="5">PPPDE domain-containing protein</fullName>
    </recommendedName>
</protein>
<feature type="transmembrane region" description="Helical" evidence="4">
    <location>
        <begin position="477"/>
        <end position="498"/>
    </location>
</feature>
<keyword evidence="4" id="KW-0472">Membrane</keyword>
<name>A0A0E0LEK7_ORYPU</name>
<keyword evidence="2" id="KW-0645">Protease</keyword>
<dbReference type="Gramene" id="OPUNC06G22170.2">
    <property type="protein sequence ID" value="OPUNC06G22170.2"/>
    <property type="gene ID" value="OPUNC06G22170"/>
</dbReference>
<keyword evidence="4" id="KW-0812">Transmembrane</keyword>
<dbReference type="eggNOG" id="KOG0324">
    <property type="taxonomic scope" value="Eukaryota"/>
</dbReference>
<keyword evidence="3" id="KW-0378">Hydrolase</keyword>
<evidence type="ECO:0000256" key="2">
    <source>
        <dbReference type="ARBA" id="ARBA00022670"/>
    </source>
</evidence>
<feature type="domain" description="PPPDE" evidence="5">
    <location>
        <begin position="190"/>
        <end position="310"/>
    </location>
</feature>
<dbReference type="PANTHER" id="PTHR12378:SF81">
    <property type="entry name" value="OS02G0814000 PROTEIN"/>
    <property type="match status" value="1"/>
</dbReference>
<evidence type="ECO:0000313" key="6">
    <source>
        <dbReference type="EnsemblPlants" id="OPUNC06G22170.2"/>
    </source>
</evidence>
<dbReference type="GO" id="GO:0070646">
    <property type="term" value="P:protein modification by small protein removal"/>
    <property type="evidence" value="ECO:0007669"/>
    <property type="project" value="TreeGrafter"/>
</dbReference>
<feature type="transmembrane region" description="Helical" evidence="4">
    <location>
        <begin position="375"/>
        <end position="395"/>
    </location>
</feature>
<dbReference type="Proteomes" id="UP000026962">
    <property type="component" value="Chromosome 6"/>
</dbReference>
<comment type="similarity">
    <text evidence="1">Belongs to the DeSI family.</text>
</comment>
<organism evidence="6">
    <name type="scientific">Oryza punctata</name>
    <name type="common">Red rice</name>
    <dbReference type="NCBI Taxonomy" id="4537"/>
    <lineage>
        <taxon>Eukaryota</taxon>
        <taxon>Viridiplantae</taxon>
        <taxon>Streptophyta</taxon>
        <taxon>Embryophyta</taxon>
        <taxon>Tracheophyta</taxon>
        <taxon>Spermatophyta</taxon>
        <taxon>Magnoliopsida</taxon>
        <taxon>Liliopsida</taxon>
        <taxon>Poales</taxon>
        <taxon>Poaceae</taxon>
        <taxon>BOP clade</taxon>
        <taxon>Oryzoideae</taxon>
        <taxon>Oryzeae</taxon>
        <taxon>Oryzinae</taxon>
        <taxon>Oryza</taxon>
    </lineage>
</organism>
<feature type="transmembrane region" description="Helical" evidence="4">
    <location>
        <begin position="46"/>
        <end position="66"/>
    </location>
</feature>
<feature type="transmembrane region" description="Helical" evidence="4">
    <location>
        <begin position="72"/>
        <end position="91"/>
    </location>
</feature>
<evidence type="ECO:0000256" key="3">
    <source>
        <dbReference type="ARBA" id="ARBA00022801"/>
    </source>
</evidence>
<dbReference type="PROSITE" id="PS51858">
    <property type="entry name" value="PPPDE"/>
    <property type="match status" value="1"/>
</dbReference>
<dbReference type="HOGENOM" id="CLU_530404_0_0_1"/>
<dbReference type="SMART" id="SM01179">
    <property type="entry name" value="DUF862"/>
    <property type="match status" value="1"/>
</dbReference>
<proteinExistence type="inferred from homology"/>
<reference evidence="6" key="2">
    <citation type="submission" date="2018-05" db="EMBL/GenBank/DDBJ databases">
        <title>OpunRS2 (Oryza punctata Reference Sequence Version 2).</title>
        <authorList>
            <person name="Zhang J."/>
            <person name="Kudrna D."/>
            <person name="Lee S."/>
            <person name="Talag J."/>
            <person name="Welchert J."/>
            <person name="Wing R.A."/>
        </authorList>
    </citation>
    <scope>NUCLEOTIDE SEQUENCE [LARGE SCALE GENOMIC DNA]</scope>
</reference>
<feature type="transmembrane region" description="Helical" evidence="4">
    <location>
        <begin position="401"/>
        <end position="423"/>
    </location>
</feature>
<dbReference type="Pfam" id="PF05903">
    <property type="entry name" value="Peptidase_C97"/>
    <property type="match status" value="1"/>
</dbReference>
<feature type="transmembrane region" description="Helical" evidence="4">
    <location>
        <begin position="452"/>
        <end position="471"/>
    </location>
</feature>